<protein>
    <recommendedName>
        <fullName evidence="1">peptidyl-tRNA hydrolase</fullName>
        <ecNumber evidence="1">3.1.1.29</ecNumber>
    </recommendedName>
</protein>
<evidence type="ECO:0000313" key="5">
    <source>
        <dbReference type="Proteomes" id="UP000070260"/>
    </source>
</evidence>
<geneLocation type="plasmid" evidence="4 5">
    <name>pJFP838A</name>
</geneLocation>
<dbReference type="InterPro" id="IPR023476">
    <property type="entry name" value="Pep_tRNA_hydro_II_dom_sf"/>
</dbReference>
<sequence length="118" mass="13339">MQDYVMYILINKEIDTKDGKLIGKISGQVGHAVESYLMKMFKENNLDIIEKHMANDQKKVLLGCSLAKLEELEKEGFVAIRDNGLTDLPPKTLTCVNIGVINKADAPKFVKRLRLYRG</sequence>
<dbReference type="RefSeq" id="WP_061429811.1">
    <property type="nucleotide sequence ID" value="NZ_CATNZX010000014.1"/>
</dbReference>
<accession>A0A140GRR3</accession>
<keyword evidence="4" id="KW-0614">Plasmid</keyword>
<dbReference type="AlphaFoldDB" id="A0A140GRR3"/>
<dbReference type="OrthoDB" id="2867343at2"/>
<dbReference type="GO" id="GO:0004045">
    <property type="term" value="F:peptidyl-tRNA hydrolase activity"/>
    <property type="evidence" value="ECO:0007669"/>
    <property type="project" value="UniProtKB-EC"/>
</dbReference>
<keyword evidence="2 4" id="KW-0378">Hydrolase</keyword>
<dbReference type="SUPFAM" id="SSF102462">
    <property type="entry name" value="Peptidyl-tRNA hydrolase II"/>
    <property type="match status" value="1"/>
</dbReference>
<name>A0A140GRR3_CLOPF</name>
<proteinExistence type="predicted"/>
<dbReference type="Proteomes" id="UP000070260">
    <property type="component" value="Plasmid pJFP838A"/>
</dbReference>
<dbReference type="PATRIC" id="fig|1502.177.peg.3515"/>
<organism evidence="4 5">
    <name type="scientific">Clostridium perfringens</name>
    <dbReference type="NCBI Taxonomy" id="1502"/>
    <lineage>
        <taxon>Bacteria</taxon>
        <taxon>Bacillati</taxon>
        <taxon>Bacillota</taxon>
        <taxon>Clostridia</taxon>
        <taxon>Eubacteriales</taxon>
        <taxon>Clostridiaceae</taxon>
        <taxon>Clostridium</taxon>
    </lineage>
</organism>
<evidence type="ECO:0000256" key="1">
    <source>
        <dbReference type="ARBA" id="ARBA00013260"/>
    </source>
</evidence>
<evidence type="ECO:0000256" key="3">
    <source>
        <dbReference type="ARBA" id="ARBA00048707"/>
    </source>
</evidence>
<dbReference type="InterPro" id="IPR002833">
    <property type="entry name" value="PTH2"/>
</dbReference>
<dbReference type="Pfam" id="PF01981">
    <property type="entry name" value="PTH2"/>
    <property type="match status" value="1"/>
</dbReference>
<gene>
    <name evidence="4" type="ORF">JFP838_pA0306</name>
</gene>
<dbReference type="EMBL" id="CP013615">
    <property type="protein sequence ID" value="AMN31222.1"/>
    <property type="molecule type" value="Genomic_DNA"/>
</dbReference>
<evidence type="ECO:0000313" key="4">
    <source>
        <dbReference type="EMBL" id="AMN31222.1"/>
    </source>
</evidence>
<comment type="catalytic activity">
    <reaction evidence="3">
        <text>an N-acyl-L-alpha-aminoacyl-tRNA + H2O = an N-acyl-L-amino acid + a tRNA + H(+)</text>
        <dbReference type="Rhea" id="RHEA:54448"/>
        <dbReference type="Rhea" id="RHEA-COMP:10123"/>
        <dbReference type="Rhea" id="RHEA-COMP:13883"/>
        <dbReference type="ChEBI" id="CHEBI:15377"/>
        <dbReference type="ChEBI" id="CHEBI:15378"/>
        <dbReference type="ChEBI" id="CHEBI:59874"/>
        <dbReference type="ChEBI" id="CHEBI:78442"/>
        <dbReference type="ChEBI" id="CHEBI:138191"/>
        <dbReference type="EC" id="3.1.1.29"/>
    </reaction>
</comment>
<evidence type="ECO:0000256" key="2">
    <source>
        <dbReference type="ARBA" id="ARBA00022801"/>
    </source>
</evidence>
<dbReference type="Gene3D" id="3.40.1490.10">
    <property type="entry name" value="Bit1"/>
    <property type="match status" value="1"/>
</dbReference>
<reference evidence="4 5" key="1">
    <citation type="journal article" date="2016" name="PLoS ONE">
        <title>Plasmid Characterization and Chromosome Analysis of Two netF+ Clostridium perfringens Isolates Associated with Foal and Canine Necrotizing Enteritis.</title>
        <authorList>
            <person name="Mehdizadeh Gohari I."/>
            <person name="Kropinski A.M."/>
            <person name="Weese S.J."/>
            <person name="Parreira V.R."/>
            <person name="Whitehead A.E."/>
            <person name="Boerlin P."/>
            <person name="Prescott J.F."/>
        </authorList>
    </citation>
    <scope>NUCLEOTIDE SEQUENCE [LARGE SCALE GENOMIC DNA]</scope>
    <source>
        <strain evidence="4 5">JP838</strain>
        <plasmid evidence="5">Plasmid pJFP838A</plasmid>
    </source>
</reference>
<dbReference type="EC" id="3.1.1.29" evidence="1"/>